<reference evidence="4" key="1">
    <citation type="submission" date="2019-09" db="EMBL/GenBank/DDBJ databases">
        <title>Mumia zhuanghuii sp. nov. isolated from the intestinal contents of plateau pika (Ochotona curzoniae) in the Qinghai-Tibet plateau of China.</title>
        <authorList>
            <person name="Tian Z."/>
        </authorList>
    </citation>
    <scope>NUCLEOTIDE SEQUENCE [LARGE SCALE GENOMIC DNA]</scope>
    <source>
        <strain evidence="4">JCM 30598</strain>
    </source>
</reference>
<evidence type="ECO:0000259" key="2">
    <source>
        <dbReference type="Pfam" id="PF03713"/>
    </source>
</evidence>
<dbReference type="EMBL" id="VYSA01000001">
    <property type="protein sequence ID" value="KAA9111677.1"/>
    <property type="molecule type" value="Genomic_DNA"/>
</dbReference>
<dbReference type="AlphaFoldDB" id="A0A5J5J634"/>
<gene>
    <name evidence="3" type="ORF">F6B43_05180</name>
</gene>
<dbReference type="InterPro" id="IPR012347">
    <property type="entry name" value="Ferritin-like"/>
</dbReference>
<dbReference type="PANTHER" id="PTHR36933:SF1">
    <property type="entry name" value="SLL0788 PROTEIN"/>
    <property type="match status" value="1"/>
</dbReference>
<dbReference type="PROSITE" id="PS51257">
    <property type="entry name" value="PROKAR_LIPOPROTEIN"/>
    <property type="match status" value="1"/>
</dbReference>
<evidence type="ECO:0000313" key="3">
    <source>
        <dbReference type="EMBL" id="KAA9111677.1"/>
    </source>
</evidence>
<evidence type="ECO:0000256" key="1">
    <source>
        <dbReference type="SAM" id="SignalP"/>
    </source>
</evidence>
<organism evidence="3 4">
    <name type="scientific">Microbacterium rhizomatis</name>
    <dbReference type="NCBI Taxonomy" id="1631477"/>
    <lineage>
        <taxon>Bacteria</taxon>
        <taxon>Bacillati</taxon>
        <taxon>Actinomycetota</taxon>
        <taxon>Actinomycetes</taxon>
        <taxon>Micrococcales</taxon>
        <taxon>Microbacteriaceae</taxon>
        <taxon>Microbacterium</taxon>
    </lineage>
</organism>
<protein>
    <submittedName>
        <fullName evidence="3">DUF305 domain-containing protein</fullName>
    </submittedName>
</protein>
<dbReference type="Proteomes" id="UP000325827">
    <property type="component" value="Unassembled WGS sequence"/>
</dbReference>
<dbReference type="InterPro" id="IPR005183">
    <property type="entry name" value="DUF305_CopM-like"/>
</dbReference>
<feature type="domain" description="DUF305" evidence="2">
    <location>
        <begin position="36"/>
        <end position="181"/>
    </location>
</feature>
<feature type="chain" id="PRO_5039474874" evidence="1">
    <location>
        <begin position="21"/>
        <end position="184"/>
    </location>
</feature>
<evidence type="ECO:0000313" key="4">
    <source>
        <dbReference type="Proteomes" id="UP000325827"/>
    </source>
</evidence>
<proteinExistence type="predicted"/>
<dbReference type="PANTHER" id="PTHR36933">
    <property type="entry name" value="SLL0788 PROTEIN"/>
    <property type="match status" value="1"/>
</dbReference>
<keyword evidence="4" id="KW-1185">Reference proteome</keyword>
<feature type="signal peptide" evidence="1">
    <location>
        <begin position="1"/>
        <end position="20"/>
    </location>
</feature>
<dbReference type="OrthoDB" id="26872at2"/>
<keyword evidence="1" id="KW-0732">Signal</keyword>
<sequence length="184" mass="19212">MKTRAAATAAITLTAVLALAGCAGSDSGPAHANAADIMFASMMIPHHVQAVEMSDALLSKEGVDERIVALAEQVVSAQQPEIDLMENWLADWGAEASDLPTGTDMGHSGGMMSDGDMRALDTAVGDEAGRLYVAQMIDHHRGAIDMARGEIQKGQNPDAVALAQQIIATQTVEIDTLEDVLATS</sequence>
<dbReference type="Gene3D" id="1.20.1260.10">
    <property type="match status" value="1"/>
</dbReference>
<comment type="caution">
    <text evidence="3">The sequence shown here is derived from an EMBL/GenBank/DDBJ whole genome shotgun (WGS) entry which is preliminary data.</text>
</comment>
<dbReference type="Pfam" id="PF03713">
    <property type="entry name" value="DUF305"/>
    <property type="match status" value="1"/>
</dbReference>
<name>A0A5J5J634_9MICO</name>
<accession>A0A5J5J634</accession>